<dbReference type="GO" id="GO:0005976">
    <property type="term" value="P:polysaccharide metabolic process"/>
    <property type="evidence" value="ECO:0007669"/>
    <property type="project" value="InterPro"/>
</dbReference>
<dbReference type="InterPro" id="IPR014710">
    <property type="entry name" value="RmlC-like_jellyroll"/>
</dbReference>
<dbReference type="Pfam" id="PF01050">
    <property type="entry name" value="MannoseP_isomer"/>
    <property type="match status" value="1"/>
</dbReference>
<comment type="caution">
    <text evidence="2">The sequence shown here is derived from an EMBL/GenBank/DDBJ whole genome shotgun (WGS) entry which is preliminary data.</text>
</comment>
<organism evidence="2">
    <name type="scientific">marine sediment metagenome</name>
    <dbReference type="NCBI Taxonomy" id="412755"/>
    <lineage>
        <taxon>unclassified sequences</taxon>
        <taxon>metagenomes</taxon>
        <taxon>ecological metagenomes</taxon>
    </lineage>
</organism>
<proteinExistence type="predicted"/>
<accession>A0A0F9S9K4</accession>
<dbReference type="AlphaFoldDB" id="A0A0F9S9K4"/>
<name>A0A0F9S9K4_9ZZZZ</name>
<dbReference type="Gene3D" id="2.60.120.10">
    <property type="entry name" value="Jelly Rolls"/>
    <property type="match status" value="1"/>
</dbReference>
<evidence type="ECO:0000259" key="1">
    <source>
        <dbReference type="Pfam" id="PF01050"/>
    </source>
</evidence>
<evidence type="ECO:0000313" key="2">
    <source>
        <dbReference type="EMBL" id="KKN33696.1"/>
    </source>
</evidence>
<dbReference type="GO" id="GO:0016779">
    <property type="term" value="F:nucleotidyltransferase activity"/>
    <property type="evidence" value="ECO:0007669"/>
    <property type="project" value="InterPro"/>
</dbReference>
<dbReference type="InterPro" id="IPR011051">
    <property type="entry name" value="RmlC_Cupin_sf"/>
</dbReference>
<gene>
    <name evidence="2" type="ORF">LCGC14_0801020</name>
</gene>
<dbReference type="SUPFAM" id="SSF51182">
    <property type="entry name" value="RmlC-like cupins"/>
    <property type="match status" value="1"/>
</dbReference>
<reference evidence="2" key="1">
    <citation type="journal article" date="2015" name="Nature">
        <title>Complex archaea that bridge the gap between prokaryotes and eukaryotes.</title>
        <authorList>
            <person name="Spang A."/>
            <person name="Saw J.H."/>
            <person name="Jorgensen S.L."/>
            <person name="Zaremba-Niedzwiedzka K."/>
            <person name="Martijn J."/>
            <person name="Lind A.E."/>
            <person name="van Eijk R."/>
            <person name="Schleper C."/>
            <person name="Guy L."/>
            <person name="Ettema T.J."/>
        </authorList>
    </citation>
    <scope>NUCLEOTIDE SEQUENCE</scope>
</reference>
<sequence>MQIDKPWGFELVLDDGEDYTFKVIRVKPGCRLSLQTHERKRETLLVLEGIMRLEVGPAVHRLVPFMHRTILAGEVHRIGCMGDDVLVFAEAATGGRMWDVTRHEDDYGRL</sequence>
<protein>
    <recommendedName>
        <fullName evidence="1">Mannose-6-phosphate isomerase type II C-terminal domain-containing protein</fullName>
    </recommendedName>
</protein>
<feature type="domain" description="Mannose-6-phosphate isomerase type II C-terminal" evidence="1">
    <location>
        <begin position="3"/>
        <end position="97"/>
    </location>
</feature>
<dbReference type="InterPro" id="IPR001538">
    <property type="entry name" value="Man6P_isomerase-2_C"/>
</dbReference>
<dbReference type="EMBL" id="LAZR01002157">
    <property type="protein sequence ID" value="KKN33696.1"/>
    <property type="molecule type" value="Genomic_DNA"/>
</dbReference>